<keyword evidence="7" id="KW-1185">Reference proteome</keyword>
<evidence type="ECO:0000313" key="7">
    <source>
        <dbReference type="Proteomes" id="UP001279734"/>
    </source>
</evidence>
<evidence type="ECO:0000256" key="3">
    <source>
        <dbReference type="ARBA" id="ARBA00024378"/>
    </source>
</evidence>
<comment type="similarity">
    <text evidence="2">Belongs to the IQD family.</text>
</comment>
<dbReference type="Gene3D" id="1.20.5.190">
    <property type="match status" value="1"/>
</dbReference>
<gene>
    <name evidence="6" type="ORF">Nepgr_031090</name>
</gene>
<keyword evidence="1" id="KW-0112">Calmodulin-binding</keyword>
<evidence type="ECO:0000256" key="1">
    <source>
        <dbReference type="ARBA" id="ARBA00022860"/>
    </source>
</evidence>
<dbReference type="PANTHER" id="PTHR32295:SF45">
    <property type="entry name" value="PROTEIN IQ-DOMAIN 19"/>
    <property type="match status" value="1"/>
</dbReference>
<dbReference type="Proteomes" id="UP001279734">
    <property type="component" value="Unassembled WGS sequence"/>
</dbReference>
<dbReference type="PROSITE" id="PS50096">
    <property type="entry name" value="IQ"/>
    <property type="match status" value="2"/>
</dbReference>
<dbReference type="EMBL" id="BSYO01000036">
    <property type="protein sequence ID" value="GMH29247.1"/>
    <property type="molecule type" value="Genomic_DNA"/>
</dbReference>
<comment type="caution">
    <text evidence="6">The sequence shown here is derived from an EMBL/GenBank/DDBJ whole genome shotgun (WGS) entry which is preliminary data.</text>
</comment>
<name>A0AAD3Y4H4_NEPGR</name>
<reference evidence="6" key="1">
    <citation type="submission" date="2023-05" db="EMBL/GenBank/DDBJ databases">
        <title>Nepenthes gracilis genome sequencing.</title>
        <authorList>
            <person name="Fukushima K."/>
        </authorList>
    </citation>
    <scope>NUCLEOTIDE SEQUENCE</scope>
    <source>
        <strain evidence="6">SING2019-196</strain>
    </source>
</reference>
<evidence type="ECO:0000256" key="4">
    <source>
        <dbReference type="SAM" id="MobiDB-lite"/>
    </source>
</evidence>
<dbReference type="SMART" id="SM00015">
    <property type="entry name" value="IQ"/>
    <property type="match status" value="2"/>
</dbReference>
<feature type="compositionally biased region" description="Basic and acidic residues" evidence="4">
    <location>
        <begin position="368"/>
        <end position="377"/>
    </location>
</feature>
<evidence type="ECO:0000256" key="2">
    <source>
        <dbReference type="ARBA" id="ARBA00024341"/>
    </source>
</evidence>
<accession>A0AAD3Y4H4</accession>
<protein>
    <recommendedName>
        <fullName evidence="5">DUF4005 domain-containing protein</fullName>
    </recommendedName>
</protein>
<sequence length="606" mass="66752">MEKACRWIMKFFTGKMDKEKHKKKRCNRPPVVCRKIPTNPIVFTTTPTPKQRRRWSLRRFSATAGGKDSNSASAAAATIRNVLERDRRHHALAVAAATAAAANAAVAAVEAAAAVIRLTAPTNGSATAIEVAAAVKIQCVFRSHLARKALHALRGLVKLQALVRGHLVRKQAAATLRCMRATVGAQGKARVQRIRGADDANAVSYRHSTDRKSDAEKFISFSYHVSLLAGLSTEIDGAIEEKIKIVEMDESKGSSKSRNGHSRYPESESTRQRSIYTHASQSRRKKSDQHRMSPAASAITVGATPRTSSAHFDEYSFANGKSSLRFSTYFPHQEYAESMSYCYKLYPNYMANTESSRAKARSQSAPRQRPEFLERQPSRRRSSVEGRNASKAARILRSSSPVDSTAESHRFPWSFKLDRSSVSLRDSECGSTCSVATNYKYCRSLVSYDQPKNSVIISIPGQATMSRHRPPQPHPTSAAVATHGHMAVVTAELSDSSLSFGLMDAASWENILKGALLSSAMAGLSEGPICQGICRSVLSSRLHRRDDNGEVLFKKKSCQKSPEPSLFLILWCKRVCYQALSFVDFHFGLSFLNSFFLKLGCACLCS</sequence>
<proteinExistence type="inferred from homology"/>
<feature type="region of interest" description="Disordered" evidence="4">
    <location>
        <begin position="249"/>
        <end position="302"/>
    </location>
</feature>
<evidence type="ECO:0000259" key="5">
    <source>
        <dbReference type="Pfam" id="PF13178"/>
    </source>
</evidence>
<dbReference type="Pfam" id="PF00612">
    <property type="entry name" value="IQ"/>
    <property type="match status" value="2"/>
</dbReference>
<dbReference type="Pfam" id="PF13178">
    <property type="entry name" value="DUF4005"/>
    <property type="match status" value="1"/>
</dbReference>
<dbReference type="InterPro" id="IPR000048">
    <property type="entry name" value="IQ_motif_EF-hand-BS"/>
</dbReference>
<dbReference type="AlphaFoldDB" id="A0AAD3Y4H4"/>
<dbReference type="InterPro" id="IPR025064">
    <property type="entry name" value="DUF4005"/>
</dbReference>
<feature type="region of interest" description="Disordered" evidence="4">
    <location>
        <begin position="356"/>
        <end position="406"/>
    </location>
</feature>
<evidence type="ECO:0000313" key="6">
    <source>
        <dbReference type="EMBL" id="GMH29247.1"/>
    </source>
</evidence>
<dbReference type="PANTHER" id="PTHR32295">
    <property type="entry name" value="IQ-DOMAIN 5-RELATED"/>
    <property type="match status" value="1"/>
</dbReference>
<dbReference type="CDD" id="cd23767">
    <property type="entry name" value="IQCD"/>
    <property type="match status" value="1"/>
</dbReference>
<feature type="compositionally biased region" description="Polar residues" evidence="4">
    <location>
        <begin position="356"/>
        <end position="366"/>
    </location>
</feature>
<organism evidence="6 7">
    <name type="scientific">Nepenthes gracilis</name>
    <name type="common">Slender pitcher plant</name>
    <dbReference type="NCBI Taxonomy" id="150966"/>
    <lineage>
        <taxon>Eukaryota</taxon>
        <taxon>Viridiplantae</taxon>
        <taxon>Streptophyta</taxon>
        <taxon>Embryophyta</taxon>
        <taxon>Tracheophyta</taxon>
        <taxon>Spermatophyta</taxon>
        <taxon>Magnoliopsida</taxon>
        <taxon>eudicotyledons</taxon>
        <taxon>Gunneridae</taxon>
        <taxon>Pentapetalae</taxon>
        <taxon>Caryophyllales</taxon>
        <taxon>Nepenthaceae</taxon>
        <taxon>Nepenthes</taxon>
    </lineage>
</organism>
<feature type="domain" description="DUF4005" evidence="5">
    <location>
        <begin position="304"/>
        <end position="391"/>
    </location>
</feature>
<dbReference type="GO" id="GO:0005516">
    <property type="term" value="F:calmodulin binding"/>
    <property type="evidence" value="ECO:0007669"/>
    <property type="project" value="UniProtKB-KW"/>
</dbReference>
<comment type="subunit">
    <text evidence="3">Binds to multiple calmodulin (CaM) in the presence of Ca(2+) and CaM-like proteins.</text>
</comment>